<reference evidence="1" key="1">
    <citation type="submission" date="2019-11" db="EMBL/GenBank/DDBJ databases">
        <title>Nori genome reveals adaptations in red seaweeds to the harsh intertidal environment.</title>
        <authorList>
            <person name="Wang D."/>
            <person name="Mao Y."/>
        </authorList>
    </citation>
    <scope>NUCLEOTIDE SEQUENCE</scope>
    <source>
        <tissue evidence="1">Gametophyte</tissue>
    </source>
</reference>
<evidence type="ECO:0000313" key="2">
    <source>
        <dbReference type="Proteomes" id="UP000798662"/>
    </source>
</evidence>
<accession>A0ACC3CDR1</accession>
<comment type="caution">
    <text evidence="1">The sequence shown here is derived from an EMBL/GenBank/DDBJ whole genome shotgun (WGS) entry which is preliminary data.</text>
</comment>
<name>A0ACC3CDR1_PYRYE</name>
<evidence type="ECO:0000313" key="1">
    <source>
        <dbReference type="EMBL" id="KAK1868208.1"/>
    </source>
</evidence>
<protein>
    <submittedName>
        <fullName evidence="1">Uncharacterized protein</fullName>
    </submittedName>
</protein>
<dbReference type="EMBL" id="CM020620">
    <property type="protein sequence ID" value="KAK1868208.1"/>
    <property type="molecule type" value="Genomic_DNA"/>
</dbReference>
<proteinExistence type="predicted"/>
<sequence>MLPFAKKARERGVEADAAYVEVSSSESTGSPSRTRAAPRSASSSSASLPASERSNSSTSAWTAGSSADDMGSADAGTPLCNLNEATALAAATERLVLPASGAGLPPSGLPQQSRKSPRDHKRSVSSSASLGSSSVPADASLAQSALPLNWDTASPSADGAPIGPRGGLAASSGRLVAHSLMEEWPRPSPPPPPRLPRRKVPSADVSLLELVPAVGTMPSSGGDSDHPSPSLQPVVPLPQTSSTGVPALDMKPRVEPSAFTAPEGAASAAAALSPPVPSPPRTESPIRPASTKAGSYSIGGGFRKGWKALKKGGLAMGGPRAMGSMVRGRRTSPAPLPILPGDSAGDGSFSGAVAPSCDPDGLTNGLRDSRSSSPAPRGAAEPSSALDAEDAACRLAASLELERKQARLTTAWQTEILSTWPKRRASRRVRDLVFQGVPSSVRGRVWPLALGNSLDISVQLFNILKEQAASGREEYLRSRDASNLAAVSIATTDARGLSSGSPVPSAVEPNGGMEMNDTLCPCDGDSARSAMTSMPGTSSTSTPAVTTSGGALSTADEHSLAPGSEVPDRSLVNSDELSRPQPRASPSLRNTETLLSRERSAHKAIMLDLPRTFPDLAFFHQPGSAFEGSLREILEAFAYLRPDIGYSQGMSFLGAVLLLYLDTPDAFACFVNMLHQSCFLHFFRMKMPEVRIYMRVHERLLGEALPDLASHLRKEQVEPEMYLVNWVMALYLRALPLEHATRIWDAYMLDGDVVIFRAALGILKLLSPRLLSMPFEDCAYLLSHLPADEIDPDMLMDSVRSVTNCTRTHFAEVFRSCEAEHAASESAAATFKGSPAVLSTDPSGRRDDGMLAVGKDLAMGASSAGSGGSGGSGGGALGSATKATRALRSGGYRYGYAFGASRKTPLALSTKLSSSGSVTRSADGGVPLGLPSGVTGAAATVGGTEGGDGDPAAWTASDETSGSVATRLGKHHHRSVSAGPPTRYNELADEEEAPSAVLTIASDALADQDAAA</sequence>
<keyword evidence="2" id="KW-1185">Reference proteome</keyword>
<organism evidence="1 2">
    <name type="scientific">Pyropia yezoensis</name>
    <name type="common">Susabi-nori</name>
    <name type="synonym">Porphyra yezoensis</name>
    <dbReference type="NCBI Taxonomy" id="2788"/>
    <lineage>
        <taxon>Eukaryota</taxon>
        <taxon>Rhodophyta</taxon>
        <taxon>Bangiophyceae</taxon>
        <taxon>Bangiales</taxon>
        <taxon>Bangiaceae</taxon>
        <taxon>Pyropia</taxon>
    </lineage>
</organism>
<dbReference type="Proteomes" id="UP000798662">
    <property type="component" value="Chromosome 3"/>
</dbReference>
<gene>
    <name evidence="1" type="ORF">I4F81_010702</name>
</gene>